<dbReference type="AlphaFoldDB" id="J0D354"/>
<protein>
    <recommendedName>
        <fullName evidence="4">CBM1 domain-containing protein</fullName>
    </recommendedName>
</protein>
<evidence type="ECO:0008006" key="4">
    <source>
        <dbReference type="Google" id="ProtNLM"/>
    </source>
</evidence>
<evidence type="ECO:0000256" key="1">
    <source>
        <dbReference type="SAM" id="SignalP"/>
    </source>
</evidence>
<reference evidence="3" key="1">
    <citation type="journal article" date="2012" name="Science">
        <title>The Paleozoic origin of enzymatic lignin decomposition reconstructed from 31 fungal genomes.</title>
        <authorList>
            <person name="Floudas D."/>
            <person name="Binder M."/>
            <person name="Riley R."/>
            <person name="Barry K."/>
            <person name="Blanchette R.A."/>
            <person name="Henrissat B."/>
            <person name="Martinez A.T."/>
            <person name="Otillar R."/>
            <person name="Spatafora J.W."/>
            <person name="Yadav J.S."/>
            <person name="Aerts A."/>
            <person name="Benoit I."/>
            <person name="Boyd A."/>
            <person name="Carlson A."/>
            <person name="Copeland A."/>
            <person name="Coutinho P.M."/>
            <person name="de Vries R.P."/>
            <person name="Ferreira P."/>
            <person name="Findley K."/>
            <person name="Foster B."/>
            <person name="Gaskell J."/>
            <person name="Glotzer D."/>
            <person name="Gorecki P."/>
            <person name="Heitman J."/>
            <person name="Hesse C."/>
            <person name="Hori C."/>
            <person name="Igarashi K."/>
            <person name="Jurgens J.A."/>
            <person name="Kallen N."/>
            <person name="Kersten P."/>
            <person name="Kohler A."/>
            <person name="Kuees U."/>
            <person name="Kumar T.K.A."/>
            <person name="Kuo A."/>
            <person name="LaButti K."/>
            <person name="Larrondo L.F."/>
            <person name="Lindquist E."/>
            <person name="Ling A."/>
            <person name="Lombard V."/>
            <person name="Lucas S."/>
            <person name="Lundell T."/>
            <person name="Martin R."/>
            <person name="McLaughlin D.J."/>
            <person name="Morgenstern I."/>
            <person name="Morin E."/>
            <person name="Murat C."/>
            <person name="Nagy L.G."/>
            <person name="Nolan M."/>
            <person name="Ohm R.A."/>
            <person name="Patyshakuliyeva A."/>
            <person name="Rokas A."/>
            <person name="Ruiz-Duenas F.J."/>
            <person name="Sabat G."/>
            <person name="Salamov A."/>
            <person name="Samejima M."/>
            <person name="Schmutz J."/>
            <person name="Slot J.C."/>
            <person name="St John F."/>
            <person name="Stenlid J."/>
            <person name="Sun H."/>
            <person name="Sun S."/>
            <person name="Syed K."/>
            <person name="Tsang A."/>
            <person name="Wiebenga A."/>
            <person name="Young D."/>
            <person name="Pisabarro A."/>
            <person name="Eastwood D.C."/>
            <person name="Martin F."/>
            <person name="Cullen D."/>
            <person name="Grigoriev I.V."/>
            <person name="Hibbett D.S."/>
        </authorList>
    </citation>
    <scope>NUCLEOTIDE SEQUENCE [LARGE SCALE GENOMIC DNA]</scope>
    <source>
        <strain evidence="3">TFB10046</strain>
    </source>
</reference>
<feature type="chain" id="PRO_5012316686" description="CBM1 domain-containing protein" evidence="1">
    <location>
        <begin position="16"/>
        <end position="117"/>
    </location>
</feature>
<dbReference type="InParanoid" id="J0D354"/>
<name>J0D354_AURST</name>
<keyword evidence="3" id="KW-1185">Reference proteome</keyword>
<keyword evidence="1" id="KW-0732">Signal</keyword>
<feature type="signal peptide" evidence="1">
    <location>
        <begin position="1"/>
        <end position="15"/>
    </location>
</feature>
<proteinExistence type="predicted"/>
<evidence type="ECO:0000313" key="3">
    <source>
        <dbReference type="Proteomes" id="UP000006514"/>
    </source>
</evidence>
<evidence type="ECO:0000313" key="2">
    <source>
        <dbReference type="EMBL" id="EJD44566.1"/>
    </source>
</evidence>
<organism evidence="2 3">
    <name type="scientific">Auricularia subglabra (strain TFB-10046 / SS5)</name>
    <name type="common">White-rot fungus</name>
    <name type="synonym">Auricularia delicata (strain TFB10046)</name>
    <dbReference type="NCBI Taxonomy" id="717982"/>
    <lineage>
        <taxon>Eukaryota</taxon>
        <taxon>Fungi</taxon>
        <taxon>Dikarya</taxon>
        <taxon>Basidiomycota</taxon>
        <taxon>Agaricomycotina</taxon>
        <taxon>Agaricomycetes</taxon>
        <taxon>Auriculariales</taxon>
        <taxon>Auriculariaceae</taxon>
        <taxon>Auricularia</taxon>
    </lineage>
</organism>
<sequence length="117" mass="12371">MRSLSLALLTSVALAAVLPRQATQCAVCPEQIGPDANGTVYPLLGQNQQLGAPTFCLYKPTFKQCWYGGGGGIMTSSSDALCPPSTTTSDCPPHINNIPNADGTDIENSSLKLWYTH</sequence>
<dbReference type="Proteomes" id="UP000006514">
    <property type="component" value="Unassembled WGS sequence"/>
</dbReference>
<dbReference type="KEGG" id="adl:AURDEDRAFT_125138"/>
<accession>J0D354</accession>
<gene>
    <name evidence="2" type="ORF">AURDEDRAFT_125138</name>
</gene>
<dbReference type="EMBL" id="JH687770">
    <property type="protein sequence ID" value="EJD44566.1"/>
    <property type="molecule type" value="Genomic_DNA"/>
</dbReference>